<gene>
    <name evidence="2" type="ORF">AMS68_002109</name>
</gene>
<dbReference type="Pfam" id="PF13668">
    <property type="entry name" value="Ferritin_2"/>
    <property type="match status" value="1"/>
</dbReference>
<dbReference type="CDD" id="cd00657">
    <property type="entry name" value="Ferritin_like"/>
    <property type="match status" value="1"/>
</dbReference>
<dbReference type="OrthoDB" id="1001765at2759"/>
<dbReference type="Gene3D" id="1.20.1260.10">
    <property type="match status" value="1"/>
</dbReference>
<name>A0A6H0XPA4_9PEZI</name>
<organism evidence="2 3">
    <name type="scientific">Peltaster fructicola</name>
    <dbReference type="NCBI Taxonomy" id="286661"/>
    <lineage>
        <taxon>Eukaryota</taxon>
        <taxon>Fungi</taxon>
        <taxon>Dikarya</taxon>
        <taxon>Ascomycota</taxon>
        <taxon>Pezizomycotina</taxon>
        <taxon>Dothideomycetes</taxon>
        <taxon>Dothideomycetes incertae sedis</taxon>
        <taxon>Peltaster</taxon>
    </lineage>
</organism>
<dbReference type="PANTHER" id="PTHR38705:SF1">
    <property type="entry name" value="PROTEIN RDS1"/>
    <property type="match status" value="1"/>
</dbReference>
<dbReference type="AlphaFoldDB" id="A0A6H0XPA4"/>
<dbReference type="EMBL" id="CP051140">
    <property type="protein sequence ID" value="QIW96591.1"/>
    <property type="molecule type" value="Genomic_DNA"/>
</dbReference>
<reference evidence="2 3" key="1">
    <citation type="journal article" date="2016" name="Sci. Rep.">
        <title>Peltaster fructicola genome reveals evolution from an invasive phytopathogen to an ectophytic parasite.</title>
        <authorList>
            <person name="Xu C."/>
            <person name="Chen H."/>
            <person name="Gleason M.L."/>
            <person name="Xu J.R."/>
            <person name="Liu H."/>
            <person name="Zhang R."/>
            <person name="Sun G."/>
        </authorList>
    </citation>
    <scope>NUCLEOTIDE SEQUENCE [LARGE SCALE GENOMIC DNA]</scope>
    <source>
        <strain evidence="2 3">LNHT1506</strain>
    </source>
</reference>
<feature type="signal peptide" evidence="1">
    <location>
        <begin position="1"/>
        <end position="15"/>
    </location>
</feature>
<keyword evidence="3" id="KW-1185">Reference proteome</keyword>
<dbReference type="PANTHER" id="PTHR38705">
    <property type="entry name" value="PROTEIN RDS1"/>
    <property type="match status" value="1"/>
</dbReference>
<dbReference type="Proteomes" id="UP000503462">
    <property type="component" value="Chromosome 2"/>
</dbReference>
<dbReference type="InterPro" id="IPR039254">
    <property type="entry name" value="Rds1"/>
</dbReference>
<proteinExistence type="predicted"/>
<evidence type="ECO:0008006" key="4">
    <source>
        <dbReference type="Google" id="ProtNLM"/>
    </source>
</evidence>
<keyword evidence="1" id="KW-0732">Signal</keyword>
<sequence length="308" mass="32920">MRYSIIAGLVAAAAAAPVEIRATAPTDAQILNYALTLEYLESTFYNETLAKFSKADFTKAGLPDYFYGDLQEIAKDEATHVSFLSGALSAAGATPVKACTYNFGLTDVQSFLALANVLEGVGVSAYLGAAQYISTKAYLTAAGSILTVEARHSAFIRKNQKPGQSPFPAPFDIPLDFDEVYSLAAQFITSCPSTNPALPVKAFPALSLLSYTPDWTGLTITVKPATPVNNVKAAWFITSLGPVQGELTDRETQYDVLIPAGIQSGQEYLVLTSDTNTPTDDNIVAGPAVVPMIDNDTNRYAKWMESSN</sequence>
<dbReference type="InterPro" id="IPR012347">
    <property type="entry name" value="Ferritin-like"/>
</dbReference>
<feature type="chain" id="PRO_5026301757" description="Ferritin-like domain-containing protein" evidence="1">
    <location>
        <begin position="16"/>
        <end position="308"/>
    </location>
</feature>
<dbReference type="InterPro" id="IPR009078">
    <property type="entry name" value="Ferritin-like_SF"/>
</dbReference>
<accession>A0A6H0XPA4</accession>
<dbReference type="SUPFAM" id="SSF47240">
    <property type="entry name" value="Ferritin-like"/>
    <property type="match status" value="1"/>
</dbReference>
<evidence type="ECO:0000313" key="3">
    <source>
        <dbReference type="Proteomes" id="UP000503462"/>
    </source>
</evidence>
<evidence type="ECO:0000313" key="2">
    <source>
        <dbReference type="EMBL" id="QIW96591.1"/>
    </source>
</evidence>
<evidence type="ECO:0000256" key="1">
    <source>
        <dbReference type="SAM" id="SignalP"/>
    </source>
</evidence>
<protein>
    <recommendedName>
        <fullName evidence="4">Ferritin-like domain-containing protein</fullName>
    </recommendedName>
</protein>